<dbReference type="Pfam" id="PF00990">
    <property type="entry name" value="GGDEF"/>
    <property type="match status" value="1"/>
</dbReference>
<keyword evidence="1" id="KW-1133">Transmembrane helix</keyword>
<dbReference type="PROSITE" id="PS50883">
    <property type="entry name" value="EAL"/>
    <property type="match status" value="1"/>
</dbReference>
<dbReference type="SUPFAM" id="SSF141868">
    <property type="entry name" value="EAL domain-like"/>
    <property type="match status" value="1"/>
</dbReference>
<dbReference type="SMART" id="SM00267">
    <property type="entry name" value="GGDEF"/>
    <property type="match status" value="1"/>
</dbReference>
<dbReference type="GO" id="GO:0071111">
    <property type="term" value="F:cyclic-guanylate-specific phosphodiesterase activity"/>
    <property type="evidence" value="ECO:0007669"/>
    <property type="project" value="InterPro"/>
</dbReference>
<evidence type="ECO:0000259" key="3">
    <source>
        <dbReference type="PROSITE" id="PS50887"/>
    </source>
</evidence>
<feature type="transmembrane region" description="Helical" evidence="1">
    <location>
        <begin position="35"/>
        <end position="58"/>
    </location>
</feature>
<sequence length="535" mass="59948">MFTLAISFVLIGLCLLVAGLKTATKICKQTKHAGWRWLYGLILSFVVGYSIVLLSLLTEQTISPILLGLSLILFCGSIFVYTVVSYSLTTIVQLKTIVRKEKYNALHDPLTNLPNRKHCIETLDLLIEHNKPFDLMLLDIVNFKQVNDGMGHFCGDQLLVQIGQRIRSLLEKGDFIARIGGDEFIVIVPHREELDIKYAAKRINQELHPPFSVDGFELTTSASIGISQFPSHGLDAEQMINAADIAMYWAKKSGRQFAIYNDKMSQGARRKLEISRNIDKALSDHEFQLYYQPILSATHGVVCGYEALIRWITKDGATVSPIDFIPVAEHSNKITSITSWVLEQVTKDIQIFKAQGLQYPVHVNLSAKDLMGSKLQEKLLKLIESNKSITQHIVLEITESTAINRLRSPEALLESIRKLGFKISLDDFGTGYSSLSLLRDLPVDQIKIDRSFLYKLAMNERNISIVSNAISLAHGLGYTVVAEGVEDQQVLDILKGHDCDFVQGFYFSPPLALHSVINWTLQHNPPVISELAKVN</sequence>
<dbReference type="CDD" id="cd01948">
    <property type="entry name" value="EAL"/>
    <property type="match status" value="1"/>
</dbReference>
<feature type="transmembrane region" description="Helical" evidence="1">
    <location>
        <begin position="65"/>
        <end position="88"/>
    </location>
</feature>
<dbReference type="CDD" id="cd01949">
    <property type="entry name" value="GGDEF"/>
    <property type="match status" value="1"/>
</dbReference>
<dbReference type="Gene3D" id="3.20.20.450">
    <property type="entry name" value="EAL domain"/>
    <property type="match status" value="1"/>
</dbReference>
<dbReference type="SUPFAM" id="SSF55073">
    <property type="entry name" value="Nucleotide cyclase"/>
    <property type="match status" value="1"/>
</dbReference>
<dbReference type="AlphaFoldDB" id="A0A177XWH7"/>
<feature type="domain" description="GGDEF" evidence="3">
    <location>
        <begin position="131"/>
        <end position="263"/>
    </location>
</feature>
<gene>
    <name evidence="4" type="ORF">APB76_18215</name>
</gene>
<organism evidence="4 5">
    <name type="scientific">Vibrio bivalvicida</name>
    <dbReference type="NCBI Taxonomy" id="1276888"/>
    <lineage>
        <taxon>Bacteria</taxon>
        <taxon>Pseudomonadati</taxon>
        <taxon>Pseudomonadota</taxon>
        <taxon>Gammaproteobacteria</taxon>
        <taxon>Vibrionales</taxon>
        <taxon>Vibrionaceae</taxon>
        <taxon>Vibrio</taxon>
        <taxon>Vibrio oreintalis group</taxon>
    </lineage>
</organism>
<dbReference type="Gene3D" id="3.30.70.270">
    <property type="match status" value="1"/>
</dbReference>
<dbReference type="InterPro" id="IPR035919">
    <property type="entry name" value="EAL_sf"/>
</dbReference>
<dbReference type="PANTHER" id="PTHR33121:SF79">
    <property type="entry name" value="CYCLIC DI-GMP PHOSPHODIESTERASE PDED-RELATED"/>
    <property type="match status" value="1"/>
</dbReference>
<dbReference type="RefSeq" id="WP_054962231.1">
    <property type="nucleotide sequence ID" value="NZ_LLEI02000064.1"/>
</dbReference>
<dbReference type="PANTHER" id="PTHR33121">
    <property type="entry name" value="CYCLIC DI-GMP PHOSPHODIESTERASE PDEF"/>
    <property type="match status" value="1"/>
</dbReference>
<name>A0A177XWH7_9VIBR</name>
<keyword evidence="1" id="KW-0472">Membrane</keyword>
<dbReference type="EMBL" id="LLEI02000064">
    <property type="protein sequence ID" value="OAJ92625.1"/>
    <property type="molecule type" value="Genomic_DNA"/>
</dbReference>
<dbReference type="NCBIfam" id="TIGR00254">
    <property type="entry name" value="GGDEF"/>
    <property type="match status" value="1"/>
</dbReference>
<evidence type="ECO:0000259" key="2">
    <source>
        <dbReference type="PROSITE" id="PS50883"/>
    </source>
</evidence>
<dbReference type="SMART" id="SM00052">
    <property type="entry name" value="EAL"/>
    <property type="match status" value="1"/>
</dbReference>
<proteinExistence type="predicted"/>
<dbReference type="InterPro" id="IPR000160">
    <property type="entry name" value="GGDEF_dom"/>
</dbReference>
<reference evidence="4 5" key="1">
    <citation type="journal article" date="2016" name="Syst. Appl. Microbiol.">
        <title>Vibrio bivalvicida sp. nov., a novel larval pathogen for bivalve molluscs reared in a hatchery.</title>
        <authorList>
            <person name="Dubert J."/>
            <person name="Romalde J.L."/>
            <person name="Prado S."/>
            <person name="Barja J.L."/>
        </authorList>
    </citation>
    <scope>NUCLEOTIDE SEQUENCE [LARGE SCALE GENOMIC DNA]</scope>
    <source>
        <strain evidence="4 5">605</strain>
    </source>
</reference>
<dbReference type="Proteomes" id="UP000078406">
    <property type="component" value="Unassembled WGS sequence"/>
</dbReference>
<dbReference type="InterPro" id="IPR050706">
    <property type="entry name" value="Cyclic-di-GMP_PDE-like"/>
</dbReference>
<dbReference type="Pfam" id="PF00563">
    <property type="entry name" value="EAL"/>
    <property type="match status" value="1"/>
</dbReference>
<feature type="domain" description="EAL" evidence="2">
    <location>
        <begin position="271"/>
        <end position="524"/>
    </location>
</feature>
<evidence type="ECO:0000313" key="4">
    <source>
        <dbReference type="EMBL" id="OAJ92625.1"/>
    </source>
</evidence>
<comment type="caution">
    <text evidence="4">The sequence shown here is derived from an EMBL/GenBank/DDBJ whole genome shotgun (WGS) entry which is preliminary data.</text>
</comment>
<dbReference type="PROSITE" id="PS50887">
    <property type="entry name" value="GGDEF"/>
    <property type="match status" value="1"/>
</dbReference>
<dbReference type="InterPro" id="IPR001633">
    <property type="entry name" value="EAL_dom"/>
</dbReference>
<keyword evidence="1" id="KW-0812">Transmembrane</keyword>
<evidence type="ECO:0000313" key="5">
    <source>
        <dbReference type="Proteomes" id="UP000078406"/>
    </source>
</evidence>
<evidence type="ECO:0000256" key="1">
    <source>
        <dbReference type="SAM" id="Phobius"/>
    </source>
</evidence>
<dbReference type="InterPro" id="IPR029787">
    <property type="entry name" value="Nucleotide_cyclase"/>
</dbReference>
<accession>A0A177XWH7</accession>
<protein>
    <submittedName>
        <fullName evidence="4">Diguanylate cyclase</fullName>
    </submittedName>
</protein>
<dbReference type="InterPro" id="IPR043128">
    <property type="entry name" value="Rev_trsase/Diguanyl_cyclase"/>
</dbReference>